<keyword evidence="2" id="KW-1185">Reference proteome</keyword>
<dbReference type="EMBL" id="FXUI01000015">
    <property type="protein sequence ID" value="SMP80690.1"/>
    <property type="molecule type" value="Genomic_DNA"/>
</dbReference>
<evidence type="ECO:0000313" key="1">
    <source>
        <dbReference type="EMBL" id="SMP80690.1"/>
    </source>
</evidence>
<dbReference type="RefSeq" id="WP_257542295.1">
    <property type="nucleotide sequence ID" value="NZ_FXUI01000015.1"/>
</dbReference>
<evidence type="ECO:0000313" key="2">
    <source>
        <dbReference type="Proteomes" id="UP001157910"/>
    </source>
</evidence>
<reference evidence="1 2" key="1">
    <citation type="submission" date="2017-05" db="EMBL/GenBank/DDBJ databases">
        <authorList>
            <person name="Varghese N."/>
            <person name="Submissions S."/>
        </authorList>
    </citation>
    <scope>NUCLEOTIDE SEQUENCE [LARGE SCALE GENOMIC DNA]</scope>
    <source>
        <strain evidence="1 2">SM16</strain>
    </source>
</reference>
<sequence length="88" mass="9812">MNRERRKRIATVRKKVDGIVADIQAVIEALQEIRDDEEIARDSLPMSLQEGERAQQMQESIDALEGAIAALESFDADDIGETLERAAT</sequence>
<name>A0ABY1QWD0_9SPHN</name>
<organism evidence="1 2">
    <name type="scientific">Novosphingobium panipatense</name>
    <dbReference type="NCBI Taxonomy" id="428991"/>
    <lineage>
        <taxon>Bacteria</taxon>
        <taxon>Pseudomonadati</taxon>
        <taxon>Pseudomonadota</taxon>
        <taxon>Alphaproteobacteria</taxon>
        <taxon>Sphingomonadales</taxon>
        <taxon>Sphingomonadaceae</taxon>
        <taxon>Novosphingobium</taxon>
    </lineage>
</organism>
<comment type="caution">
    <text evidence="1">The sequence shown here is derived from an EMBL/GenBank/DDBJ whole genome shotgun (WGS) entry which is preliminary data.</text>
</comment>
<protein>
    <submittedName>
        <fullName evidence="1">Uncharacterized protein</fullName>
    </submittedName>
</protein>
<gene>
    <name evidence="1" type="ORF">SAMN06296065_1153</name>
</gene>
<proteinExistence type="predicted"/>
<dbReference type="Proteomes" id="UP001157910">
    <property type="component" value="Unassembled WGS sequence"/>
</dbReference>
<accession>A0ABY1QWD0</accession>